<accession>A0A0E9VXL6</accession>
<dbReference type="AlphaFoldDB" id="A0A0E9VXL6"/>
<dbReference type="EMBL" id="GBXM01025693">
    <property type="protein sequence ID" value="JAH82884.1"/>
    <property type="molecule type" value="Transcribed_RNA"/>
</dbReference>
<organism evidence="1">
    <name type="scientific">Anguilla anguilla</name>
    <name type="common">European freshwater eel</name>
    <name type="synonym">Muraena anguilla</name>
    <dbReference type="NCBI Taxonomy" id="7936"/>
    <lineage>
        <taxon>Eukaryota</taxon>
        <taxon>Metazoa</taxon>
        <taxon>Chordata</taxon>
        <taxon>Craniata</taxon>
        <taxon>Vertebrata</taxon>
        <taxon>Euteleostomi</taxon>
        <taxon>Actinopterygii</taxon>
        <taxon>Neopterygii</taxon>
        <taxon>Teleostei</taxon>
        <taxon>Anguilliformes</taxon>
        <taxon>Anguillidae</taxon>
        <taxon>Anguilla</taxon>
    </lineage>
</organism>
<reference evidence="1" key="2">
    <citation type="journal article" date="2015" name="Fish Shellfish Immunol.">
        <title>Early steps in the European eel (Anguilla anguilla)-Vibrio vulnificus interaction in the gills: Role of the RtxA13 toxin.</title>
        <authorList>
            <person name="Callol A."/>
            <person name="Pajuelo D."/>
            <person name="Ebbesson L."/>
            <person name="Teles M."/>
            <person name="MacKenzie S."/>
            <person name="Amaro C."/>
        </authorList>
    </citation>
    <scope>NUCLEOTIDE SEQUENCE</scope>
</reference>
<proteinExistence type="predicted"/>
<evidence type="ECO:0000313" key="1">
    <source>
        <dbReference type="EMBL" id="JAH82884.1"/>
    </source>
</evidence>
<reference evidence="1" key="1">
    <citation type="submission" date="2014-11" db="EMBL/GenBank/DDBJ databases">
        <authorList>
            <person name="Amaro Gonzalez C."/>
        </authorList>
    </citation>
    <scope>NUCLEOTIDE SEQUENCE</scope>
</reference>
<name>A0A0E9VXL6_ANGAN</name>
<sequence>MHMHVFYHGNIIYPMYKQKCAED</sequence>
<protein>
    <submittedName>
        <fullName evidence="1">Uncharacterized protein</fullName>
    </submittedName>
</protein>